<dbReference type="PROSITE" id="PS51900">
    <property type="entry name" value="CB"/>
    <property type="match status" value="1"/>
</dbReference>
<comment type="similarity">
    <text evidence="1">Belongs to the 'phage' integrase family.</text>
</comment>
<evidence type="ECO:0000259" key="6">
    <source>
        <dbReference type="PROSITE" id="PS51898"/>
    </source>
</evidence>
<proteinExistence type="inferred from homology"/>
<evidence type="ECO:0000256" key="1">
    <source>
        <dbReference type="ARBA" id="ARBA00008857"/>
    </source>
</evidence>
<dbReference type="InParanoid" id="A0A517SLP2"/>
<dbReference type="InterPro" id="IPR044068">
    <property type="entry name" value="CB"/>
</dbReference>
<dbReference type="PROSITE" id="PS51898">
    <property type="entry name" value="TYR_RECOMBINASE"/>
    <property type="match status" value="1"/>
</dbReference>
<feature type="domain" description="Core-binding (CB)" evidence="7">
    <location>
        <begin position="58"/>
        <end position="136"/>
    </location>
</feature>
<dbReference type="SUPFAM" id="SSF56349">
    <property type="entry name" value="DNA breaking-rejoining enzymes"/>
    <property type="match status" value="1"/>
</dbReference>
<evidence type="ECO:0000313" key="9">
    <source>
        <dbReference type="Proteomes" id="UP000315700"/>
    </source>
</evidence>
<dbReference type="PANTHER" id="PTHR30349">
    <property type="entry name" value="PHAGE INTEGRASE-RELATED"/>
    <property type="match status" value="1"/>
</dbReference>
<evidence type="ECO:0000256" key="4">
    <source>
        <dbReference type="ARBA" id="ARBA00023172"/>
    </source>
</evidence>
<keyword evidence="2" id="KW-0229">DNA integration</keyword>
<organism evidence="8 9">
    <name type="scientific">Caulifigura coniformis</name>
    <dbReference type="NCBI Taxonomy" id="2527983"/>
    <lineage>
        <taxon>Bacteria</taxon>
        <taxon>Pseudomonadati</taxon>
        <taxon>Planctomycetota</taxon>
        <taxon>Planctomycetia</taxon>
        <taxon>Planctomycetales</taxon>
        <taxon>Planctomycetaceae</taxon>
        <taxon>Caulifigura</taxon>
    </lineage>
</organism>
<dbReference type="KEGG" id="ccos:Pan44_51080"/>
<dbReference type="InterPro" id="IPR011010">
    <property type="entry name" value="DNA_brk_join_enz"/>
</dbReference>
<dbReference type="Gene3D" id="1.10.443.10">
    <property type="entry name" value="Intergrase catalytic core"/>
    <property type="match status" value="1"/>
</dbReference>
<dbReference type="AlphaFoldDB" id="A0A517SLP2"/>
<dbReference type="GO" id="GO:0006310">
    <property type="term" value="P:DNA recombination"/>
    <property type="evidence" value="ECO:0007669"/>
    <property type="project" value="UniProtKB-KW"/>
</dbReference>
<dbReference type="PANTHER" id="PTHR30349:SF41">
    <property type="entry name" value="INTEGRASE_RECOMBINASE PROTEIN MJ0367-RELATED"/>
    <property type="match status" value="1"/>
</dbReference>
<dbReference type="InterPro" id="IPR002104">
    <property type="entry name" value="Integrase_catalytic"/>
</dbReference>
<dbReference type="EMBL" id="CP036271">
    <property type="protein sequence ID" value="QDT57043.1"/>
    <property type="molecule type" value="Genomic_DNA"/>
</dbReference>
<evidence type="ECO:0000313" key="8">
    <source>
        <dbReference type="EMBL" id="QDT57043.1"/>
    </source>
</evidence>
<evidence type="ECO:0000256" key="5">
    <source>
        <dbReference type="PROSITE-ProRule" id="PRU01248"/>
    </source>
</evidence>
<sequence>MAGRIPKPWFRKARGEWYVTVRGVKHRLGPDKAEADRQCLLLRAGQEPLPKVSGRGWLYASEVADRFQCWVKAERSQATLDWYCQYLQPFKKQFVVAKADDLTIDAVRNWVNGQWSSQASRRAALRSVKAAFRKAAEEHGLVSPLSQLKLPGETAREYVVSRDEFKTVLAAISDASFADLVRFVWITGCRPQEAFRLEDQHVDLKKARIVFPKWKSKGKAYARVIWLPPEAAKILRRLLGSGGLLFRTKAGKPYTKDITRMRFRTLEKTLGFRYCLYHFRHGFAHRSLAAGNDALTVATLMGHRSTQTLAKTYAHLNQADDHLRSALRKSR</sequence>
<dbReference type="RefSeq" id="WP_145034436.1">
    <property type="nucleotide sequence ID" value="NZ_CP036271.1"/>
</dbReference>
<dbReference type="Proteomes" id="UP000315700">
    <property type="component" value="Chromosome"/>
</dbReference>
<name>A0A517SLP2_9PLAN</name>
<accession>A0A517SLP2</accession>
<keyword evidence="4" id="KW-0233">DNA recombination</keyword>
<dbReference type="InterPro" id="IPR013762">
    <property type="entry name" value="Integrase-like_cat_sf"/>
</dbReference>
<evidence type="ECO:0000259" key="7">
    <source>
        <dbReference type="PROSITE" id="PS51900"/>
    </source>
</evidence>
<keyword evidence="3 5" id="KW-0238">DNA-binding</keyword>
<evidence type="ECO:0000256" key="3">
    <source>
        <dbReference type="ARBA" id="ARBA00023125"/>
    </source>
</evidence>
<gene>
    <name evidence="8" type="ORF">Pan44_51080</name>
</gene>
<evidence type="ECO:0000256" key="2">
    <source>
        <dbReference type="ARBA" id="ARBA00022908"/>
    </source>
</evidence>
<reference evidence="8 9" key="1">
    <citation type="submission" date="2019-02" db="EMBL/GenBank/DDBJ databases">
        <title>Deep-cultivation of Planctomycetes and their phenomic and genomic characterization uncovers novel biology.</title>
        <authorList>
            <person name="Wiegand S."/>
            <person name="Jogler M."/>
            <person name="Boedeker C."/>
            <person name="Pinto D."/>
            <person name="Vollmers J."/>
            <person name="Rivas-Marin E."/>
            <person name="Kohn T."/>
            <person name="Peeters S.H."/>
            <person name="Heuer A."/>
            <person name="Rast P."/>
            <person name="Oberbeckmann S."/>
            <person name="Bunk B."/>
            <person name="Jeske O."/>
            <person name="Meyerdierks A."/>
            <person name="Storesund J.E."/>
            <person name="Kallscheuer N."/>
            <person name="Luecker S."/>
            <person name="Lage O.M."/>
            <person name="Pohl T."/>
            <person name="Merkel B.J."/>
            <person name="Hornburger P."/>
            <person name="Mueller R.-W."/>
            <person name="Bruemmer F."/>
            <person name="Labrenz M."/>
            <person name="Spormann A.M."/>
            <person name="Op den Camp H."/>
            <person name="Overmann J."/>
            <person name="Amann R."/>
            <person name="Jetten M.S.M."/>
            <person name="Mascher T."/>
            <person name="Medema M.H."/>
            <person name="Devos D.P."/>
            <person name="Kaster A.-K."/>
            <person name="Ovreas L."/>
            <person name="Rohde M."/>
            <person name="Galperin M.Y."/>
            <person name="Jogler C."/>
        </authorList>
    </citation>
    <scope>NUCLEOTIDE SEQUENCE [LARGE SCALE GENOMIC DNA]</scope>
    <source>
        <strain evidence="8 9">Pan44</strain>
    </source>
</reference>
<dbReference type="Pfam" id="PF00589">
    <property type="entry name" value="Phage_integrase"/>
    <property type="match status" value="1"/>
</dbReference>
<feature type="domain" description="Tyr recombinase" evidence="6">
    <location>
        <begin position="155"/>
        <end position="328"/>
    </location>
</feature>
<dbReference type="GO" id="GO:0015074">
    <property type="term" value="P:DNA integration"/>
    <property type="evidence" value="ECO:0007669"/>
    <property type="project" value="UniProtKB-KW"/>
</dbReference>
<dbReference type="OrthoDB" id="255290at2"/>
<dbReference type="InterPro" id="IPR050090">
    <property type="entry name" value="Tyrosine_recombinase_XerCD"/>
</dbReference>
<protein>
    <submittedName>
        <fullName evidence="8">Site-specific tyrosine recombinase XerC</fullName>
    </submittedName>
</protein>
<keyword evidence="9" id="KW-1185">Reference proteome</keyword>
<dbReference type="GO" id="GO:0003677">
    <property type="term" value="F:DNA binding"/>
    <property type="evidence" value="ECO:0007669"/>
    <property type="project" value="UniProtKB-UniRule"/>
</dbReference>